<name>A0AA36DDM5_9BILA</name>
<comment type="caution">
    <text evidence="4">The sequence shown here is derived from an EMBL/GenBank/DDBJ whole genome shotgun (WGS) entry which is preliminary data.</text>
</comment>
<dbReference type="Pfam" id="PF01926">
    <property type="entry name" value="MMR_HSR1"/>
    <property type="match status" value="1"/>
</dbReference>
<dbReference type="Pfam" id="PF21516">
    <property type="entry name" value="YqeH-like_C"/>
    <property type="match status" value="1"/>
</dbReference>
<reference evidence="4" key="1">
    <citation type="submission" date="2023-06" db="EMBL/GenBank/DDBJ databases">
        <authorList>
            <person name="Delattre M."/>
        </authorList>
    </citation>
    <scope>NUCLEOTIDE SEQUENCE</scope>
    <source>
        <strain evidence="4">AF72</strain>
    </source>
</reference>
<evidence type="ECO:0000313" key="5">
    <source>
        <dbReference type="Proteomes" id="UP001177023"/>
    </source>
</evidence>
<dbReference type="InterPro" id="IPR027417">
    <property type="entry name" value="P-loop_NTPase"/>
</dbReference>
<feature type="non-terminal residue" evidence="4">
    <location>
        <position position="1"/>
    </location>
</feature>
<feature type="region of interest" description="Disordered" evidence="1">
    <location>
        <begin position="744"/>
        <end position="763"/>
    </location>
</feature>
<dbReference type="InterPro" id="IPR048422">
    <property type="entry name" value="NOA1/YqeH-like_C"/>
</dbReference>
<dbReference type="GO" id="GO:0005525">
    <property type="term" value="F:GTP binding"/>
    <property type="evidence" value="ECO:0007669"/>
    <property type="project" value="InterPro"/>
</dbReference>
<feature type="domain" description="G" evidence="2">
    <location>
        <begin position="402"/>
        <end position="449"/>
    </location>
</feature>
<dbReference type="PANTHER" id="PTHR46406">
    <property type="entry name" value="NITRIC OXIDE-ASSOCIATED PROTEIN 1"/>
    <property type="match status" value="1"/>
</dbReference>
<dbReference type="AlphaFoldDB" id="A0AA36DDM5"/>
<evidence type="ECO:0008006" key="6">
    <source>
        <dbReference type="Google" id="ProtNLM"/>
    </source>
</evidence>
<proteinExistence type="predicted"/>
<accession>A0AA36DDM5</accession>
<evidence type="ECO:0000313" key="4">
    <source>
        <dbReference type="EMBL" id="CAJ0585810.1"/>
    </source>
</evidence>
<dbReference type="InterPro" id="IPR052807">
    <property type="entry name" value="Mito_transl_resp_regulator"/>
</dbReference>
<sequence>MLSSKFTSIVLPRAQYTQMMRGAPRRFEKADGSRGSKVAEIQKRLAEFERNARASTSQVSNEYAVESMMAEKQIQTDESFERVVERRKIEHENNRKIRADVASSQHQVSFPYAQNTEIKYENRMGKNDVANASSSADRGFYINGDLYFDEYQAGTSLDLPEDRMTRAFDVYGAEDAVENIEFQLPGQLAGKEEEGGLEETSLDSTEQFGTVDPDQPVSKHNCGGCGANFHCKDSSLPGFVPLEVLEKVDRNKKAAESQLCKRCHLLKHHNFLLNVNVCPVDYKSMMSHLKMKEEALILLIVDVTDIPGSIHRQLPNIIGSKKPMIVVANKVDLLPPDARGGYLKRFKMVVEEAIRDAGFADQFNILHTALVSAKTGYGVEDLITEIHMKWTNARMSMRADLYLVGCTNAGKSTLFNAFLQSDLCKVRAVDLIERATTSLWPGTTISLLKFPVMKLTPHRLELRRRRLLSNSAWQQRENYTKKLALQQTGNDKYAVLTGTIQNTYKEQEDEAQPVRLREIFGEDTPEKEHEKRWSLDDPIFTKGNWCYDTPGTVNVDQLLNIFTLSELVTVLPRKLIRPRTAILSPGRSLIIGGVGVVDIVGTDNNEQLLLTVFASDALPLNVIHTTEVSSFLERQLAQGTLVVPHPDPKRLEKWPKMRGETFELDGKAEGATADLVLSSIGWVTVTSPNASIIHCRVPTGKGIAVRQPMLPYSASLRGRRLPGTAFYAVKPVSFPVNFRRLSATKNRSRHNSGSRRDDPTDRF</sequence>
<dbReference type="SUPFAM" id="SSF52540">
    <property type="entry name" value="P-loop containing nucleoside triphosphate hydrolases"/>
    <property type="match status" value="1"/>
</dbReference>
<protein>
    <recommendedName>
        <fullName evidence="6">G domain-containing protein</fullName>
    </recommendedName>
</protein>
<dbReference type="Gene3D" id="3.40.50.300">
    <property type="entry name" value="P-loop containing nucleotide triphosphate hydrolases"/>
    <property type="match status" value="1"/>
</dbReference>
<organism evidence="4 5">
    <name type="scientific">Mesorhabditis spiculigera</name>
    <dbReference type="NCBI Taxonomy" id="96644"/>
    <lineage>
        <taxon>Eukaryota</taxon>
        <taxon>Metazoa</taxon>
        <taxon>Ecdysozoa</taxon>
        <taxon>Nematoda</taxon>
        <taxon>Chromadorea</taxon>
        <taxon>Rhabditida</taxon>
        <taxon>Rhabditina</taxon>
        <taxon>Rhabditomorpha</taxon>
        <taxon>Rhabditoidea</taxon>
        <taxon>Rhabditidae</taxon>
        <taxon>Mesorhabditinae</taxon>
        <taxon>Mesorhabditis</taxon>
    </lineage>
</organism>
<feature type="domain" description="NOA1/YqeH-like C-terminal" evidence="3">
    <location>
        <begin position="610"/>
        <end position="707"/>
    </location>
</feature>
<feature type="compositionally biased region" description="Basic and acidic residues" evidence="1">
    <location>
        <begin position="754"/>
        <end position="763"/>
    </location>
</feature>
<evidence type="ECO:0000259" key="3">
    <source>
        <dbReference type="Pfam" id="PF21516"/>
    </source>
</evidence>
<dbReference type="Proteomes" id="UP001177023">
    <property type="component" value="Unassembled WGS sequence"/>
</dbReference>
<evidence type="ECO:0000256" key="1">
    <source>
        <dbReference type="SAM" id="MobiDB-lite"/>
    </source>
</evidence>
<keyword evidence="5" id="KW-1185">Reference proteome</keyword>
<dbReference type="EMBL" id="CATQJA010002706">
    <property type="protein sequence ID" value="CAJ0585810.1"/>
    <property type="molecule type" value="Genomic_DNA"/>
</dbReference>
<dbReference type="CDD" id="cd01855">
    <property type="entry name" value="YqeH"/>
    <property type="match status" value="1"/>
</dbReference>
<dbReference type="InterPro" id="IPR006073">
    <property type="entry name" value="GTP-bd"/>
</dbReference>
<dbReference type="PANTHER" id="PTHR46406:SF1">
    <property type="entry name" value="NITRIC OXIDE-ASSOCIATED PROTEIN 1"/>
    <property type="match status" value="1"/>
</dbReference>
<gene>
    <name evidence="4" type="ORF">MSPICULIGERA_LOCUS23820</name>
</gene>
<evidence type="ECO:0000259" key="2">
    <source>
        <dbReference type="Pfam" id="PF01926"/>
    </source>
</evidence>